<organism evidence="2">
    <name type="scientific">Caldilineaceae bacterium SB0675_bin_29</name>
    <dbReference type="NCBI Taxonomy" id="2605266"/>
    <lineage>
        <taxon>Bacteria</taxon>
        <taxon>Bacillati</taxon>
        <taxon>Chloroflexota</taxon>
        <taxon>Caldilineae</taxon>
        <taxon>Caldilineales</taxon>
        <taxon>Caldilineaceae</taxon>
    </lineage>
</organism>
<reference evidence="2" key="1">
    <citation type="submission" date="2019-09" db="EMBL/GenBank/DDBJ databases">
        <title>Characterisation of the sponge microbiome using genome-centric metagenomics.</title>
        <authorList>
            <person name="Engelberts J.P."/>
            <person name="Robbins S.J."/>
            <person name="De Goeij J.M."/>
            <person name="Aranda M."/>
            <person name="Bell S.C."/>
            <person name="Webster N.S."/>
        </authorList>
    </citation>
    <scope>NUCLEOTIDE SEQUENCE</scope>
    <source>
        <strain evidence="2">SB0675_bin_29</strain>
    </source>
</reference>
<proteinExistence type="predicted"/>
<name>A0A6B1FY35_9CHLR</name>
<dbReference type="EMBL" id="VYDA01000147">
    <property type="protein sequence ID" value="MYH60931.1"/>
    <property type="molecule type" value="Genomic_DNA"/>
</dbReference>
<gene>
    <name evidence="2" type="ORF">F4148_03935</name>
</gene>
<sequence>MLNNAPAAAQEQTGHGPCFFQDGWVFSLYGDLQGPYASQSACEAARAQHFPDTATPTVTSTPTARPTRSPVQRSTPTATSTARIPVPVQEDVPTATPTATLMSAPVQRTTTPTPTSVLSAITDASTGSQHGVMECLPNHAGRPLAICPNGGVYLFGAPSYEMIPVVDGILVVSSYADGKPYVFILRGDEVEIIHW</sequence>
<protein>
    <submittedName>
        <fullName evidence="2">Uncharacterized protein</fullName>
    </submittedName>
</protein>
<accession>A0A6B1FY35</accession>
<evidence type="ECO:0000313" key="2">
    <source>
        <dbReference type="EMBL" id="MYH60931.1"/>
    </source>
</evidence>
<feature type="region of interest" description="Disordered" evidence="1">
    <location>
        <begin position="52"/>
        <end position="81"/>
    </location>
</feature>
<feature type="compositionally biased region" description="Low complexity" evidence="1">
    <location>
        <begin position="53"/>
        <end position="71"/>
    </location>
</feature>
<dbReference type="AlphaFoldDB" id="A0A6B1FY35"/>
<evidence type="ECO:0000256" key="1">
    <source>
        <dbReference type="SAM" id="MobiDB-lite"/>
    </source>
</evidence>
<feature type="compositionally biased region" description="Polar residues" evidence="1">
    <location>
        <begin position="72"/>
        <end position="81"/>
    </location>
</feature>
<comment type="caution">
    <text evidence="2">The sequence shown here is derived from an EMBL/GenBank/DDBJ whole genome shotgun (WGS) entry which is preliminary data.</text>
</comment>